<protein>
    <submittedName>
        <fullName evidence="1">DUF393 domain-containing protein</fullName>
    </submittedName>
</protein>
<keyword evidence="2" id="KW-1185">Reference proteome</keyword>
<evidence type="ECO:0000313" key="1">
    <source>
        <dbReference type="EMBL" id="MDT0303320.1"/>
    </source>
</evidence>
<dbReference type="EMBL" id="JAVREK010000014">
    <property type="protein sequence ID" value="MDT0303320.1"/>
    <property type="molecule type" value="Genomic_DNA"/>
</dbReference>
<organism evidence="1 2">
    <name type="scientific">Streptomonospora wellingtoniae</name>
    <dbReference type="NCBI Taxonomy" id="3075544"/>
    <lineage>
        <taxon>Bacteria</taxon>
        <taxon>Bacillati</taxon>
        <taxon>Actinomycetota</taxon>
        <taxon>Actinomycetes</taxon>
        <taxon>Streptosporangiales</taxon>
        <taxon>Nocardiopsidaceae</taxon>
        <taxon>Streptomonospora</taxon>
    </lineage>
</organism>
<dbReference type="RefSeq" id="WP_311545803.1">
    <property type="nucleotide sequence ID" value="NZ_JAVREK010000014.1"/>
</dbReference>
<sequence>MSPIATQHPAPVLVFDGDCGFCTSSARLARRYVEPRLRTVPWQRSGLSAPARARAREEVLLLDASGRRLWGGADAIAVLMLASRRPLWPPVGWLLRRAPLRPLAAGAYQWVARHRHLMPGGTPACSLDPGQAP</sequence>
<comment type="caution">
    <text evidence="1">The sequence shown here is derived from an EMBL/GenBank/DDBJ whole genome shotgun (WGS) entry which is preliminary data.</text>
</comment>
<reference evidence="2" key="1">
    <citation type="submission" date="2023-07" db="EMBL/GenBank/DDBJ databases">
        <title>30 novel species of actinomycetes from the DSMZ collection.</title>
        <authorList>
            <person name="Nouioui I."/>
        </authorList>
    </citation>
    <scope>NUCLEOTIDE SEQUENCE [LARGE SCALE GENOMIC DNA]</scope>
    <source>
        <strain evidence="2">DSM 45055</strain>
    </source>
</reference>
<gene>
    <name evidence="1" type="ORF">RM446_14465</name>
</gene>
<dbReference type="InterPro" id="IPR007263">
    <property type="entry name" value="DCC1-like"/>
</dbReference>
<evidence type="ECO:0000313" key="2">
    <source>
        <dbReference type="Proteomes" id="UP001183226"/>
    </source>
</evidence>
<dbReference type="Pfam" id="PF04134">
    <property type="entry name" value="DCC1-like"/>
    <property type="match status" value="1"/>
</dbReference>
<proteinExistence type="predicted"/>
<accession>A0ABU2KVJ6</accession>
<dbReference type="Proteomes" id="UP001183226">
    <property type="component" value="Unassembled WGS sequence"/>
</dbReference>
<name>A0ABU2KVJ6_9ACTN</name>